<dbReference type="InterPro" id="IPR016181">
    <property type="entry name" value="Acyl_CoA_acyltransferase"/>
</dbReference>
<sequence length="308" mass="34166">MNSETKIPNDFDLELLEAQGGNISPDHFDELLSQLEKSGSLDYANQQALGAPLGELDIVYIVLRKGYIFDLDKDYNPQYTGVLKNEADYWLAGIGCLRISQAASGSGNAAEILVSLLPRAQKSGCGRFLVQKLVQYAFETLRGSICRVAAPIICPVQPHYNAALKKRILFKTKELCWIFEKCGFMFEGITRGAVQSCTGGEGGEPVWYDIHRMSILDTDYFDGERSYTHASQGGALKPTVKPSPWESMIQRQEEEKREMELRTDKPPNPVLADDACDAEGQGSDESDDETVLGGDDDSDWEDPDDFDD</sequence>
<feature type="compositionally biased region" description="Acidic residues" evidence="1">
    <location>
        <begin position="274"/>
        <end position="308"/>
    </location>
</feature>
<dbReference type="EMBL" id="CAJMWV010003590">
    <property type="protein sequence ID" value="CAE6484920.1"/>
    <property type="molecule type" value="Genomic_DNA"/>
</dbReference>
<feature type="region of interest" description="Disordered" evidence="1">
    <location>
        <begin position="251"/>
        <end position="308"/>
    </location>
</feature>
<organism evidence="2 3">
    <name type="scientific">Rhizoctonia solani</name>
    <dbReference type="NCBI Taxonomy" id="456999"/>
    <lineage>
        <taxon>Eukaryota</taxon>
        <taxon>Fungi</taxon>
        <taxon>Dikarya</taxon>
        <taxon>Basidiomycota</taxon>
        <taxon>Agaricomycotina</taxon>
        <taxon>Agaricomycetes</taxon>
        <taxon>Cantharellales</taxon>
        <taxon>Ceratobasidiaceae</taxon>
        <taxon>Rhizoctonia</taxon>
    </lineage>
</organism>
<dbReference type="Proteomes" id="UP000663831">
    <property type="component" value="Unassembled WGS sequence"/>
</dbReference>
<evidence type="ECO:0000256" key="1">
    <source>
        <dbReference type="SAM" id="MobiDB-lite"/>
    </source>
</evidence>
<reference evidence="2" key="1">
    <citation type="submission" date="2021-01" db="EMBL/GenBank/DDBJ databases">
        <authorList>
            <person name="Kaushik A."/>
        </authorList>
    </citation>
    <scope>NUCLEOTIDE SEQUENCE</scope>
    <source>
        <strain evidence="2">AG3-1AP</strain>
    </source>
</reference>
<evidence type="ECO:0000313" key="2">
    <source>
        <dbReference type="EMBL" id="CAE6484920.1"/>
    </source>
</evidence>
<dbReference type="SUPFAM" id="SSF55729">
    <property type="entry name" value="Acyl-CoA N-acyltransferases (Nat)"/>
    <property type="match status" value="1"/>
</dbReference>
<dbReference type="AlphaFoldDB" id="A0A8H3H4Y6"/>
<name>A0A8H3H4Y6_9AGAM</name>
<dbReference type="OrthoDB" id="64477at2759"/>
<accession>A0A8H3H4Y6</accession>
<feature type="compositionally biased region" description="Basic and acidic residues" evidence="1">
    <location>
        <begin position="251"/>
        <end position="265"/>
    </location>
</feature>
<gene>
    <name evidence="2" type="ORF">RDB_LOCUS102753</name>
</gene>
<proteinExistence type="predicted"/>
<protein>
    <submittedName>
        <fullName evidence="2">Uncharacterized protein</fullName>
    </submittedName>
</protein>
<comment type="caution">
    <text evidence="2">The sequence shown here is derived from an EMBL/GenBank/DDBJ whole genome shotgun (WGS) entry which is preliminary data.</text>
</comment>
<evidence type="ECO:0000313" key="3">
    <source>
        <dbReference type="Proteomes" id="UP000663831"/>
    </source>
</evidence>
<dbReference type="Gene3D" id="3.40.630.30">
    <property type="match status" value="1"/>
</dbReference>